<accession>A0ACB7T2Q3</accession>
<evidence type="ECO:0000313" key="1">
    <source>
        <dbReference type="EMBL" id="KAH6940264.1"/>
    </source>
</evidence>
<sequence>MAPCSASALQEVQPTESSAIVLCNSRAAPPKETSLARLELLPCIVAARMYESVRRELAEDISVQFWTDSMIALHRITGDPNKSKGFIRYTVTEILSKMDLTMWRHCRGKQNPADFLTRGVSARELKENSSAGQDQTGSHAKKLNGHNIVYPTLPILQYVLRRNALTWRRPFKPPYKLNHL</sequence>
<name>A0ACB7T2Q3_HYAAI</name>
<gene>
    <name evidence="1" type="ORF">HPB50_026460</name>
</gene>
<reference evidence="1" key="1">
    <citation type="submission" date="2020-05" db="EMBL/GenBank/DDBJ databases">
        <title>Large-scale comparative analyses of tick genomes elucidate their genetic diversity and vector capacities.</title>
        <authorList>
            <person name="Jia N."/>
            <person name="Wang J."/>
            <person name="Shi W."/>
            <person name="Du L."/>
            <person name="Sun Y."/>
            <person name="Zhan W."/>
            <person name="Jiang J."/>
            <person name="Wang Q."/>
            <person name="Zhang B."/>
            <person name="Ji P."/>
            <person name="Sakyi L.B."/>
            <person name="Cui X."/>
            <person name="Yuan T."/>
            <person name="Jiang B."/>
            <person name="Yang W."/>
            <person name="Lam T.T.-Y."/>
            <person name="Chang Q."/>
            <person name="Ding S."/>
            <person name="Wang X."/>
            <person name="Zhu J."/>
            <person name="Ruan X."/>
            <person name="Zhao L."/>
            <person name="Wei J."/>
            <person name="Que T."/>
            <person name="Du C."/>
            <person name="Cheng J."/>
            <person name="Dai P."/>
            <person name="Han X."/>
            <person name="Huang E."/>
            <person name="Gao Y."/>
            <person name="Liu J."/>
            <person name="Shao H."/>
            <person name="Ye R."/>
            <person name="Li L."/>
            <person name="Wei W."/>
            <person name="Wang X."/>
            <person name="Wang C."/>
            <person name="Yang T."/>
            <person name="Huo Q."/>
            <person name="Li W."/>
            <person name="Guo W."/>
            <person name="Chen H."/>
            <person name="Zhou L."/>
            <person name="Ni X."/>
            <person name="Tian J."/>
            <person name="Zhou Y."/>
            <person name="Sheng Y."/>
            <person name="Liu T."/>
            <person name="Pan Y."/>
            <person name="Xia L."/>
            <person name="Li J."/>
            <person name="Zhao F."/>
            <person name="Cao W."/>
        </authorList>
    </citation>
    <scope>NUCLEOTIDE SEQUENCE</scope>
    <source>
        <strain evidence="1">Hyas-2018</strain>
    </source>
</reference>
<evidence type="ECO:0000313" key="2">
    <source>
        <dbReference type="Proteomes" id="UP000821845"/>
    </source>
</evidence>
<dbReference type="EMBL" id="CM023482">
    <property type="protein sequence ID" value="KAH6940264.1"/>
    <property type="molecule type" value="Genomic_DNA"/>
</dbReference>
<proteinExistence type="predicted"/>
<protein>
    <submittedName>
        <fullName evidence="1">Uncharacterized protein</fullName>
    </submittedName>
</protein>
<keyword evidence="2" id="KW-1185">Reference proteome</keyword>
<organism evidence="1 2">
    <name type="scientific">Hyalomma asiaticum</name>
    <name type="common">Tick</name>
    <dbReference type="NCBI Taxonomy" id="266040"/>
    <lineage>
        <taxon>Eukaryota</taxon>
        <taxon>Metazoa</taxon>
        <taxon>Ecdysozoa</taxon>
        <taxon>Arthropoda</taxon>
        <taxon>Chelicerata</taxon>
        <taxon>Arachnida</taxon>
        <taxon>Acari</taxon>
        <taxon>Parasitiformes</taxon>
        <taxon>Ixodida</taxon>
        <taxon>Ixodoidea</taxon>
        <taxon>Ixodidae</taxon>
        <taxon>Hyalomminae</taxon>
        <taxon>Hyalomma</taxon>
    </lineage>
</organism>
<dbReference type="Proteomes" id="UP000821845">
    <property type="component" value="Chromosome 2"/>
</dbReference>
<comment type="caution">
    <text evidence="1">The sequence shown here is derived from an EMBL/GenBank/DDBJ whole genome shotgun (WGS) entry which is preliminary data.</text>
</comment>